<keyword evidence="3 5" id="KW-0012">Acyltransferase</keyword>
<dbReference type="AlphaFoldDB" id="A0A934S4V0"/>
<evidence type="ECO:0000256" key="1">
    <source>
        <dbReference type="ARBA" id="ARBA00005189"/>
    </source>
</evidence>
<dbReference type="PANTHER" id="PTHR10434:SF66">
    <property type="entry name" value="PHOSPHOLIPID_GLYCEROL ACYLTRANSFERASE DOMAIN-CONTAINING PROTEIN"/>
    <property type="match status" value="1"/>
</dbReference>
<evidence type="ECO:0000259" key="4">
    <source>
        <dbReference type="SMART" id="SM00563"/>
    </source>
</evidence>
<dbReference type="CDD" id="cd07989">
    <property type="entry name" value="LPLAT_AGPAT-like"/>
    <property type="match status" value="1"/>
</dbReference>
<keyword evidence="2" id="KW-0808">Transferase</keyword>
<feature type="domain" description="Phospholipid/glycerol acyltransferase" evidence="4">
    <location>
        <begin position="59"/>
        <end position="175"/>
    </location>
</feature>
<protein>
    <submittedName>
        <fullName evidence="5">1-acyl-sn-glycerol-3-phosphate acyltransferase</fullName>
    </submittedName>
</protein>
<comment type="pathway">
    <text evidence="1">Lipid metabolism.</text>
</comment>
<name>A0A934S4V0_9BACT</name>
<dbReference type="InterPro" id="IPR002123">
    <property type="entry name" value="Plipid/glycerol_acylTrfase"/>
</dbReference>
<comment type="caution">
    <text evidence="5">The sequence shown here is derived from an EMBL/GenBank/DDBJ whole genome shotgun (WGS) entry which is preliminary data.</text>
</comment>
<dbReference type="RefSeq" id="WP_200269308.1">
    <property type="nucleotide sequence ID" value="NZ_JAENIJ010000009.1"/>
</dbReference>
<accession>A0A934S4V0</accession>
<dbReference type="PANTHER" id="PTHR10434">
    <property type="entry name" value="1-ACYL-SN-GLYCEROL-3-PHOSPHATE ACYLTRANSFERASE"/>
    <property type="match status" value="1"/>
</dbReference>
<evidence type="ECO:0000256" key="3">
    <source>
        <dbReference type="ARBA" id="ARBA00023315"/>
    </source>
</evidence>
<evidence type="ECO:0000256" key="2">
    <source>
        <dbReference type="ARBA" id="ARBA00022679"/>
    </source>
</evidence>
<dbReference type="EMBL" id="JAENIJ010000009">
    <property type="protein sequence ID" value="MBK1882302.1"/>
    <property type="molecule type" value="Genomic_DNA"/>
</dbReference>
<dbReference type="SUPFAM" id="SSF69593">
    <property type="entry name" value="Glycerol-3-phosphate (1)-acyltransferase"/>
    <property type="match status" value="1"/>
</dbReference>
<reference evidence="5" key="1">
    <citation type="submission" date="2021-01" db="EMBL/GenBank/DDBJ databases">
        <title>Modified the classification status of verrucomicrobia.</title>
        <authorList>
            <person name="Feng X."/>
        </authorList>
    </citation>
    <scope>NUCLEOTIDE SEQUENCE</scope>
    <source>
        <strain evidence="5">KCTC 22041</strain>
    </source>
</reference>
<evidence type="ECO:0000313" key="6">
    <source>
        <dbReference type="Proteomes" id="UP000603141"/>
    </source>
</evidence>
<dbReference type="SMART" id="SM00563">
    <property type="entry name" value="PlsC"/>
    <property type="match status" value="1"/>
</dbReference>
<dbReference type="Proteomes" id="UP000603141">
    <property type="component" value="Unassembled WGS sequence"/>
</dbReference>
<organism evidence="5 6">
    <name type="scientific">Luteolibacter pohnpeiensis</name>
    <dbReference type="NCBI Taxonomy" id="454153"/>
    <lineage>
        <taxon>Bacteria</taxon>
        <taxon>Pseudomonadati</taxon>
        <taxon>Verrucomicrobiota</taxon>
        <taxon>Verrucomicrobiia</taxon>
        <taxon>Verrucomicrobiales</taxon>
        <taxon>Verrucomicrobiaceae</taxon>
        <taxon>Luteolibacter</taxon>
    </lineage>
</organism>
<sequence length="242" mass="26584">MIGKWIEAIRYPGGVPVKAGSKQPASFYAFCRSLWRGIFACTMRVKCAGLETLNAKDGMVIAVSHVSHLDPVVMSVVTSRKISWVSRIEFYRYWPMRTVLYLGGALRVDRQGSAIPTIREGLRRLARGEAVGIFPEGELMCGEQSVLRGARVKQGVCTLAAWSGKPVVPVIVLGTHRLVNIGPWLPAKRGRLWVYVGAPMFAGPGARTHAGRAEFAAALEAEYVRLYAKAREAFKLDESIVP</sequence>
<dbReference type="GO" id="GO:0006654">
    <property type="term" value="P:phosphatidic acid biosynthetic process"/>
    <property type="evidence" value="ECO:0007669"/>
    <property type="project" value="TreeGrafter"/>
</dbReference>
<dbReference type="Pfam" id="PF01553">
    <property type="entry name" value="Acyltransferase"/>
    <property type="match status" value="1"/>
</dbReference>
<gene>
    <name evidence="5" type="ORF">JIN85_07745</name>
</gene>
<dbReference type="GO" id="GO:0003841">
    <property type="term" value="F:1-acylglycerol-3-phosphate O-acyltransferase activity"/>
    <property type="evidence" value="ECO:0007669"/>
    <property type="project" value="TreeGrafter"/>
</dbReference>
<keyword evidence="6" id="KW-1185">Reference proteome</keyword>
<proteinExistence type="predicted"/>
<evidence type="ECO:0000313" key="5">
    <source>
        <dbReference type="EMBL" id="MBK1882302.1"/>
    </source>
</evidence>